<gene>
    <name evidence="1" type="ORF">EAX62_03720</name>
</gene>
<dbReference type="SFLD" id="SFLDS00003">
    <property type="entry name" value="Haloacid_Dehalogenase"/>
    <property type="match status" value="1"/>
</dbReference>
<dbReference type="EMBL" id="REFW01000001">
    <property type="protein sequence ID" value="RMB61742.1"/>
    <property type="molecule type" value="Genomic_DNA"/>
</dbReference>
<dbReference type="Pfam" id="PF00702">
    <property type="entry name" value="Hydrolase"/>
    <property type="match status" value="1"/>
</dbReference>
<dbReference type="NCBIfam" id="TIGR01549">
    <property type="entry name" value="HAD-SF-IA-v1"/>
    <property type="match status" value="1"/>
</dbReference>
<dbReference type="PANTHER" id="PTHR43434:SF25">
    <property type="entry name" value="PHOSPHOGLYCOLATE PHOSPHATASE"/>
    <property type="match status" value="1"/>
</dbReference>
<dbReference type="InterPro" id="IPR006439">
    <property type="entry name" value="HAD-SF_hydro_IA"/>
</dbReference>
<reference evidence="1 2" key="1">
    <citation type="submission" date="2018-10" db="EMBL/GenBank/DDBJ databases">
        <title>Tessaracoccus antarcticuss sp. nov., isolated from sediment.</title>
        <authorList>
            <person name="Zhou L.Y."/>
            <person name="Du Z.J."/>
        </authorList>
    </citation>
    <scope>NUCLEOTIDE SEQUENCE [LARGE SCALE GENOMIC DNA]</scope>
    <source>
        <strain evidence="1 2">JDX10</strain>
    </source>
</reference>
<name>A0A3M0GGA9_9ACTN</name>
<dbReference type="InterPro" id="IPR023198">
    <property type="entry name" value="PGP-like_dom2"/>
</dbReference>
<dbReference type="Gene3D" id="3.40.50.1000">
    <property type="entry name" value="HAD superfamily/HAD-like"/>
    <property type="match status" value="1"/>
</dbReference>
<sequence>MPAPSRDARYRHIFWDMGGTIVNTYPGLDAALAGVVRAHGDTIDDHDVALLTRRSTGAAITALSRRFGIPETMFREAEARLKQSWRDTPPPAMPGIHEAMAAISGLNLVVTHRDRRSATALLEALDIHVDDMACAPDGHPRKPSPAMHVELLGRHGLDPRDCVGVGDRPLDATAARAAGMHAVMLRTPRISLDNEADLQVESLGELLPWLA</sequence>
<dbReference type="Gene3D" id="1.10.150.240">
    <property type="entry name" value="Putative phosphatase, domain 2"/>
    <property type="match status" value="1"/>
</dbReference>
<evidence type="ECO:0000313" key="2">
    <source>
        <dbReference type="Proteomes" id="UP000275256"/>
    </source>
</evidence>
<dbReference type="NCBIfam" id="TIGR01509">
    <property type="entry name" value="HAD-SF-IA-v3"/>
    <property type="match status" value="1"/>
</dbReference>
<dbReference type="AlphaFoldDB" id="A0A3M0GGA9"/>
<dbReference type="Proteomes" id="UP000275256">
    <property type="component" value="Unassembled WGS sequence"/>
</dbReference>
<keyword evidence="2" id="KW-1185">Reference proteome</keyword>
<dbReference type="SFLD" id="SFLDG01129">
    <property type="entry name" value="C1.5:_HAD__Beta-PGM__Phosphata"/>
    <property type="match status" value="1"/>
</dbReference>
<evidence type="ECO:0000313" key="1">
    <source>
        <dbReference type="EMBL" id="RMB61742.1"/>
    </source>
</evidence>
<dbReference type="PANTHER" id="PTHR43434">
    <property type="entry name" value="PHOSPHOGLYCOLATE PHOSPHATASE"/>
    <property type="match status" value="1"/>
</dbReference>
<organism evidence="1 2">
    <name type="scientific">Tessaracoccus antarcticus</name>
    <dbReference type="NCBI Taxonomy" id="2479848"/>
    <lineage>
        <taxon>Bacteria</taxon>
        <taxon>Bacillati</taxon>
        <taxon>Actinomycetota</taxon>
        <taxon>Actinomycetes</taxon>
        <taxon>Propionibacteriales</taxon>
        <taxon>Propionibacteriaceae</taxon>
        <taxon>Tessaracoccus</taxon>
    </lineage>
</organism>
<keyword evidence="1" id="KW-0378">Hydrolase</keyword>
<dbReference type="SUPFAM" id="SSF56784">
    <property type="entry name" value="HAD-like"/>
    <property type="match status" value="1"/>
</dbReference>
<comment type="caution">
    <text evidence="1">The sequence shown here is derived from an EMBL/GenBank/DDBJ whole genome shotgun (WGS) entry which is preliminary data.</text>
</comment>
<proteinExistence type="predicted"/>
<dbReference type="GO" id="GO:0005829">
    <property type="term" value="C:cytosol"/>
    <property type="evidence" value="ECO:0007669"/>
    <property type="project" value="TreeGrafter"/>
</dbReference>
<accession>A0A3M0GGA9</accession>
<dbReference type="InterPro" id="IPR036412">
    <property type="entry name" value="HAD-like_sf"/>
</dbReference>
<dbReference type="GO" id="GO:0008967">
    <property type="term" value="F:phosphoglycolate phosphatase activity"/>
    <property type="evidence" value="ECO:0007669"/>
    <property type="project" value="TreeGrafter"/>
</dbReference>
<dbReference type="OrthoDB" id="9807630at2"/>
<protein>
    <submittedName>
        <fullName evidence="1">HAD family hydrolase</fullName>
    </submittedName>
</protein>
<dbReference type="GO" id="GO:0006281">
    <property type="term" value="P:DNA repair"/>
    <property type="evidence" value="ECO:0007669"/>
    <property type="project" value="TreeGrafter"/>
</dbReference>
<dbReference type="RefSeq" id="WP_121900290.1">
    <property type="nucleotide sequence ID" value="NZ_REFW01000001.1"/>
</dbReference>
<dbReference type="InterPro" id="IPR050155">
    <property type="entry name" value="HAD-like_hydrolase_sf"/>
</dbReference>
<dbReference type="InterPro" id="IPR023214">
    <property type="entry name" value="HAD_sf"/>
</dbReference>